<feature type="transmembrane region" description="Helical" evidence="1">
    <location>
        <begin position="217"/>
        <end position="234"/>
    </location>
</feature>
<protein>
    <recommendedName>
        <fullName evidence="2">CAAX prenyl protease 2/Lysostaphin resistance protein A-like domain-containing protein</fullName>
    </recommendedName>
</protein>
<keyword evidence="1" id="KW-1133">Transmembrane helix</keyword>
<dbReference type="Pfam" id="PF02517">
    <property type="entry name" value="Rce1-like"/>
    <property type="match status" value="1"/>
</dbReference>
<evidence type="ECO:0000313" key="3">
    <source>
        <dbReference type="EMBL" id="SDH89446.1"/>
    </source>
</evidence>
<reference evidence="4" key="1">
    <citation type="submission" date="2016-10" db="EMBL/GenBank/DDBJ databases">
        <authorList>
            <person name="Varghese N."/>
            <person name="Submissions S."/>
        </authorList>
    </citation>
    <scope>NUCLEOTIDE SEQUENCE [LARGE SCALE GENOMIC DNA]</scope>
    <source>
        <strain evidence="4">DSM 22002</strain>
    </source>
</reference>
<keyword evidence="1" id="KW-0812">Transmembrane</keyword>
<dbReference type="STRING" id="399736.SAMN04489720_2760"/>
<sequence length="269" mass="29377">MTTTTDARTWFPVVDPLVGSRRSRWVEIACVLLVSLGASAIYSIIQIADLATRPDPIGEQVVSLNPSRSDRAWLDLAYQLTGHLLDLVPVVLVCWLLWRARRPHLARLGITFDRPGRDLGWAGVLLLVVGIPGLAIFAAGRALGVTAALAPSPLDAQWFTVPILLIAAFRAGVTEEVIVIGYLFERLRSLGWGRYQIIVAAAVLRATYHLYQGVGGFFSNLLLGLLFGWLYTRFGRLLPLVIAHILIDVVAFVGYPLAAGAWPALFGLD</sequence>
<feature type="transmembrane region" description="Helical" evidence="1">
    <location>
        <begin position="195"/>
        <end position="211"/>
    </location>
</feature>
<keyword evidence="4" id="KW-1185">Reference proteome</keyword>
<proteinExistence type="predicted"/>
<feature type="transmembrane region" description="Helical" evidence="1">
    <location>
        <begin position="76"/>
        <end position="98"/>
    </location>
</feature>
<name>A0A1G8G575_9MICO</name>
<organism evidence="3 4">
    <name type="scientific">Agrococcus jejuensis</name>
    <dbReference type="NCBI Taxonomy" id="399736"/>
    <lineage>
        <taxon>Bacteria</taxon>
        <taxon>Bacillati</taxon>
        <taxon>Actinomycetota</taxon>
        <taxon>Actinomycetes</taxon>
        <taxon>Micrococcales</taxon>
        <taxon>Microbacteriaceae</taxon>
        <taxon>Agrococcus</taxon>
    </lineage>
</organism>
<evidence type="ECO:0000313" key="4">
    <source>
        <dbReference type="Proteomes" id="UP000198822"/>
    </source>
</evidence>
<feature type="transmembrane region" description="Helical" evidence="1">
    <location>
        <begin position="119"/>
        <end position="139"/>
    </location>
</feature>
<dbReference type="Proteomes" id="UP000198822">
    <property type="component" value="Chromosome I"/>
</dbReference>
<feature type="transmembrane region" description="Helical" evidence="1">
    <location>
        <begin position="159"/>
        <end position="183"/>
    </location>
</feature>
<keyword evidence="1" id="KW-0472">Membrane</keyword>
<dbReference type="GO" id="GO:0004175">
    <property type="term" value="F:endopeptidase activity"/>
    <property type="evidence" value="ECO:0007669"/>
    <property type="project" value="UniProtKB-ARBA"/>
</dbReference>
<feature type="domain" description="CAAX prenyl protease 2/Lysostaphin resistance protein A-like" evidence="2">
    <location>
        <begin position="158"/>
        <end position="250"/>
    </location>
</feature>
<dbReference type="InterPro" id="IPR003675">
    <property type="entry name" value="Rce1/LyrA-like_dom"/>
</dbReference>
<dbReference type="AlphaFoldDB" id="A0A1G8G575"/>
<evidence type="ECO:0000256" key="1">
    <source>
        <dbReference type="SAM" id="Phobius"/>
    </source>
</evidence>
<dbReference type="RefSeq" id="WP_092505909.1">
    <property type="nucleotide sequence ID" value="NZ_LT629695.1"/>
</dbReference>
<evidence type="ECO:0000259" key="2">
    <source>
        <dbReference type="Pfam" id="PF02517"/>
    </source>
</evidence>
<feature type="transmembrane region" description="Helical" evidence="1">
    <location>
        <begin position="241"/>
        <end position="265"/>
    </location>
</feature>
<accession>A0A1G8G575</accession>
<dbReference type="OrthoDB" id="4453618at2"/>
<gene>
    <name evidence="3" type="ORF">SAMN04489720_2760</name>
</gene>
<dbReference type="GO" id="GO:0080120">
    <property type="term" value="P:CAAX-box protein maturation"/>
    <property type="evidence" value="ECO:0007669"/>
    <property type="project" value="UniProtKB-ARBA"/>
</dbReference>
<dbReference type="EMBL" id="LT629695">
    <property type="protein sequence ID" value="SDH89446.1"/>
    <property type="molecule type" value="Genomic_DNA"/>
</dbReference>
<feature type="transmembrane region" description="Helical" evidence="1">
    <location>
        <begin position="25"/>
        <end position="45"/>
    </location>
</feature>